<dbReference type="Gene3D" id="1.25.40.10">
    <property type="entry name" value="Tetratricopeptide repeat domain"/>
    <property type="match status" value="1"/>
</dbReference>
<dbReference type="AlphaFoldDB" id="A0A8R1E360"/>
<reference evidence="3" key="1">
    <citation type="submission" date="2010-08" db="EMBL/GenBank/DDBJ databases">
        <authorList>
            <consortium name="Caenorhabditis japonica Sequencing Consortium"/>
            <person name="Wilson R.K."/>
        </authorList>
    </citation>
    <scope>NUCLEOTIDE SEQUENCE [LARGE SCALE GENOMIC DNA]</scope>
    <source>
        <strain evidence="3">DF5081</strain>
    </source>
</reference>
<protein>
    <recommendedName>
        <fullName evidence="1">Cdc23 domain-containing protein</fullName>
    </recommendedName>
</protein>
<reference evidence="2" key="2">
    <citation type="submission" date="2022-06" db="UniProtKB">
        <authorList>
            <consortium name="EnsemblMetazoa"/>
        </authorList>
    </citation>
    <scope>IDENTIFICATION</scope>
    <source>
        <strain evidence="2">DF5081</strain>
    </source>
</reference>
<feature type="domain" description="Cdc23" evidence="1">
    <location>
        <begin position="75"/>
        <end position="277"/>
    </location>
</feature>
<evidence type="ECO:0000313" key="3">
    <source>
        <dbReference type="Proteomes" id="UP000005237"/>
    </source>
</evidence>
<dbReference type="GO" id="GO:0005680">
    <property type="term" value="C:anaphase-promoting complex"/>
    <property type="evidence" value="ECO:0007669"/>
    <property type="project" value="InterPro"/>
</dbReference>
<dbReference type="InterPro" id="IPR007192">
    <property type="entry name" value="APC8"/>
</dbReference>
<evidence type="ECO:0000313" key="2">
    <source>
        <dbReference type="EnsemblMetazoa" id="CJA18445.1"/>
    </source>
</evidence>
<accession>A0A8R1E360</accession>
<dbReference type="Proteomes" id="UP000005237">
    <property type="component" value="Unassembled WGS sequence"/>
</dbReference>
<dbReference type="EnsemblMetazoa" id="CJA18445.1">
    <property type="protein sequence ID" value="CJA18445.1"/>
    <property type="gene ID" value="WBGene00137649"/>
</dbReference>
<dbReference type="Pfam" id="PF04049">
    <property type="entry name" value="ANAPC8"/>
    <property type="match status" value="1"/>
</dbReference>
<proteinExistence type="predicted"/>
<sequence length="323" mass="37062">MNTDRQFSTPVQNQQGSLSRLALIQQAASRSAVLPPAGQNRHSKLSLFEVSQMSGVSISMVERAKINGQEFVEELEWLRHETTSRCFLDSEMWVNEILAYLPDKWCAPNSLNLHKAHNKTGAGLNLDSSPITSPLSAACFSPGDDVMPRAKQVHTSRFAHSLIKNKEFRRAAYFLEKTQRHSRADHFLQFRCLFLAYYQEHLENDAEGVERKTSFGEDKSQMASLYQRMSDENLRENEDVWFEYLMGLIEVELGLKDEAAKTFRSVVQREPRWVVFWCNSEQHKRKILILKSDGSCFTRHGKSFPEIALAVLCNPEMSHLSFI</sequence>
<organism evidence="2 3">
    <name type="scientific">Caenorhabditis japonica</name>
    <dbReference type="NCBI Taxonomy" id="281687"/>
    <lineage>
        <taxon>Eukaryota</taxon>
        <taxon>Metazoa</taxon>
        <taxon>Ecdysozoa</taxon>
        <taxon>Nematoda</taxon>
        <taxon>Chromadorea</taxon>
        <taxon>Rhabditida</taxon>
        <taxon>Rhabditina</taxon>
        <taxon>Rhabditomorpha</taxon>
        <taxon>Rhabditoidea</taxon>
        <taxon>Rhabditidae</taxon>
        <taxon>Peloderinae</taxon>
        <taxon>Caenorhabditis</taxon>
    </lineage>
</organism>
<keyword evidence="3" id="KW-1185">Reference proteome</keyword>
<name>A0A8R1E360_CAEJA</name>
<evidence type="ECO:0000259" key="1">
    <source>
        <dbReference type="Pfam" id="PF04049"/>
    </source>
</evidence>
<dbReference type="InterPro" id="IPR011990">
    <property type="entry name" value="TPR-like_helical_dom_sf"/>
</dbReference>